<dbReference type="GO" id="GO:0020037">
    <property type="term" value="F:heme binding"/>
    <property type="evidence" value="ECO:0007669"/>
    <property type="project" value="InterPro"/>
</dbReference>
<dbReference type="Gene3D" id="1.10.760.10">
    <property type="entry name" value="Cytochrome c-like domain"/>
    <property type="match status" value="2"/>
</dbReference>
<dbReference type="PANTHER" id="PTHR30600">
    <property type="entry name" value="CYTOCHROME C PEROXIDASE-RELATED"/>
    <property type="match status" value="1"/>
</dbReference>
<keyword evidence="6 7" id="KW-0408">Iron</keyword>
<protein>
    <submittedName>
        <fullName evidence="9">Cytochrome c peroxidase</fullName>
    </submittedName>
</protein>
<gene>
    <name evidence="9" type="ORF">SAMN04488010_3295</name>
</gene>
<evidence type="ECO:0000256" key="2">
    <source>
        <dbReference type="ARBA" id="ARBA00022617"/>
    </source>
</evidence>
<dbReference type="SUPFAM" id="SSF46626">
    <property type="entry name" value="Cytochrome c"/>
    <property type="match status" value="2"/>
</dbReference>
<dbReference type="GO" id="GO:0004130">
    <property type="term" value="F:cytochrome-c peroxidase activity"/>
    <property type="evidence" value="ECO:0007669"/>
    <property type="project" value="TreeGrafter"/>
</dbReference>
<evidence type="ECO:0000256" key="1">
    <source>
        <dbReference type="ARBA" id="ARBA00004196"/>
    </source>
</evidence>
<dbReference type="GO" id="GO:0046872">
    <property type="term" value="F:metal ion binding"/>
    <property type="evidence" value="ECO:0007669"/>
    <property type="project" value="UniProtKB-KW"/>
</dbReference>
<keyword evidence="2 7" id="KW-0349">Heme</keyword>
<keyword evidence="4" id="KW-0732">Signal</keyword>
<dbReference type="InterPro" id="IPR038352">
    <property type="entry name" value="Imelysin_sf"/>
</dbReference>
<dbReference type="RefSeq" id="WP_091904522.1">
    <property type="nucleotide sequence ID" value="NZ_FOYX01000003.1"/>
</dbReference>
<keyword evidence="9" id="KW-0575">Peroxidase</keyword>
<evidence type="ECO:0000256" key="4">
    <source>
        <dbReference type="ARBA" id="ARBA00022729"/>
    </source>
</evidence>
<dbReference type="InterPro" id="IPR051395">
    <property type="entry name" value="Cytochrome_c_Peroxidase/MauG"/>
</dbReference>
<dbReference type="PROSITE" id="PS51257">
    <property type="entry name" value="PROKAR_LIPOPROTEIN"/>
    <property type="match status" value="1"/>
</dbReference>
<evidence type="ECO:0000256" key="3">
    <source>
        <dbReference type="ARBA" id="ARBA00022723"/>
    </source>
</evidence>
<keyword evidence="3 7" id="KW-0479">Metal-binding</keyword>
<dbReference type="AlphaFoldDB" id="A0A1I6JZS3"/>
<dbReference type="InterPro" id="IPR009056">
    <property type="entry name" value="Cyt_c-like_dom"/>
</dbReference>
<evidence type="ECO:0000259" key="8">
    <source>
        <dbReference type="PROSITE" id="PS51007"/>
    </source>
</evidence>
<evidence type="ECO:0000313" key="10">
    <source>
        <dbReference type="Proteomes" id="UP000199462"/>
    </source>
</evidence>
<keyword evidence="10" id="KW-1185">Reference proteome</keyword>
<evidence type="ECO:0000256" key="7">
    <source>
        <dbReference type="PROSITE-ProRule" id="PRU00433"/>
    </source>
</evidence>
<evidence type="ECO:0000256" key="6">
    <source>
        <dbReference type="ARBA" id="ARBA00023004"/>
    </source>
</evidence>
<dbReference type="InterPro" id="IPR004852">
    <property type="entry name" value="Di-haem_cyt_c_peroxidsae"/>
</dbReference>
<proteinExistence type="predicted"/>
<organism evidence="9 10">
    <name type="scientific">Maribacter stanieri</name>
    <dbReference type="NCBI Taxonomy" id="440514"/>
    <lineage>
        <taxon>Bacteria</taxon>
        <taxon>Pseudomonadati</taxon>
        <taxon>Bacteroidota</taxon>
        <taxon>Flavobacteriia</taxon>
        <taxon>Flavobacteriales</taxon>
        <taxon>Flavobacteriaceae</taxon>
        <taxon>Maribacter</taxon>
    </lineage>
</organism>
<dbReference type="GO" id="GO:0030313">
    <property type="term" value="C:cell envelope"/>
    <property type="evidence" value="ECO:0007669"/>
    <property type="project" value="UniProtKB-SubCell"/>
</dbReference>
<dbReference type="STRING" id="440514.SAMN04488010_3295"/>
<reference evidence="10" key="1">
    <citation type="submission" date="2016-10" db="EMBL/GenBank/DDBJ databases">
        <authorList>
            <person name="Varghese N."/>
            <person name="Submissions S."/>
        </authorList>
    </citation>
    <scope>NUCLEOTIDE SEQUENCE [LARGE SCALE GENOMIC DNA]</scope>
    <source>
        <strain evidence="10">DSM 19891</strain>
    </source>
</reference>
<accession>A0A1I6JZS3</accession>
<evidence type="ECO:0000313" key="9">
    <source>
        <dbReference type="EMBL" id="SFR84457.1"/>
    </source>
</evidence>
<dbReference type="EMBL" id="FOYX01000003">
    <property type="protein sequence ID" value="SFR84457.1"/>
    <property type="molecule type" value="Genomic_DNA"/>
</dbReference>
<evidence type="ECO:0000256" key="5">
    <source>
        <dbReference type="ARBA" id="ARBA00023002"/>
    </source>
</evidence>
<dbReference type="GO" id="GO:0009055">
    <property type="term" value="F:electron transfer activity"/>
    <property type="evidence" value="ECO:0007669"/>
    <property type="project" value="InterPro"/>
</dbReference>
<dbReference type="Pfam" id="PF03150">
    <property type="entry name" value="CCP_MauG"/>
    <property type="match status" value="1"/>
</dbReference>
<feature type="domain" description="Cytochrome c" evidence="8">
    <location>
        <begin position="460"/>
        <end position="602"/>
    </location>
</feature>
<dbReference type="PROSITE" id="PS51007">
    <property type="entry name" value="CYTC"/>
    <property type="match status" value="2"/>
</dbReference>
<sequence length="610" mass="70232">MKAIQIILIFIGLFVSFISCNDSKITSKQMVSNDKESMFNDAIRNYYFITLDSTSHYMLQIDTLNSLAKNKELFLKSREWYKRVEPMLIAYDYENYLSMNAPNLLKVEIDDYQDIKIQNPKSYQVLEELLYSEDSISNKELHSVLTYLKVRIPFVKKNHILITQRDRHHLKMIRDAIVNIAAKGITGFDSPMLANSLNEAVYNYDSLDNIIEIYKDAFSNTELYRQWKIEISSAIKVLKKSNFDDFNRYNFIKEHTNNQLKLVNETAKDWNIDLSTSRSLNPKISNLFDKNFFNMKMFSLQRSPEITEERIALGQQLFNDQSLSSSETISCATCHIKEKAFTDGHIKAIGVNGEELQRNSPTLTYTVYQRSLFYDGRADGLEDQIVGVTNNENEFHIDLNKLEEKIQQNPNYKNLFAALYDGQITNMNVRNAIATYIRSLAPFDSKFDRNMNDLEDTMTTEEINGFNLFMGKAACATCHFPPAFNGTVPPKYMETEFENLGVPKNASFDNPVLDDDLGQFFPYKVNEKKHFFKTSTVRNVELTGPYMHNGVYQTLEEVVQFYNVGGGQGMGLDVPLQTLPSDSLNLTDIESKAIIAFMKTLTDQQYKTNN</sequence>
<dbReference type="Proteomes" id="UP000199462">
    <property type="component" value="Unassembled WGS sequence"/>
</dbReference>
<dbReference type="Gene3D" id="1.20.1420.20">
    <property type="entry name" value="M75 peptidase, HXXE motif"/>
    <property type="match status" value="1"/>
</dbReference>
<dbReference type="PANTHER" id="PTHR30600:SF10">
    <property type="entry name" value="BLL6722 PROTEIN"/>
    <property type="match status" value="1"/>
</dbReference>
<name>A0A1I6JZS3_9FLAO</name>
<dbReference type="InterPro" id="IPR036909">
    <property type="entry name" value="Cyt_c-like_dom_sf"/>
</dbReference>
<comment type="subcellular location">
    <subcellularLocation>
        <location evidence="1">Cell envelope</location>
    </subcellularLocation>
</comment>
<keyword evidence="5" id="KW-0560">Oxidoreductase</keyword>
<feature type="domain" description="Cytochrome c" evidence="8">
    <location>
        <begin position="309"/>
        <end position="441"/>
    </location>
</feature>